<dbReference type="PANTHER" id="PTHR30603:SF47">
    <property type="entry name" value="RNA POLYMERASE SIGMA FACTOR SIGD, CHLOROPLASTIC"/>
    <property type="match status" value="1"/>
</dbReference>
<evidence type="ECO:0000259" key="7">
    <source>
        <dbReference type="PROSITE" id="PS00715"/>
    </source>
</evidence>
<dbReference type="InterPro" id="IPR050239">
    <property type="entry name" value="Sigma-70_RNA_pol_init_factors"/>
</dbReference>
<evidence type="ECO:0000256" key="3">
    <source>
        <dbReference type="ARBA" id="ARBA00023082"/>
    </source>
</evidence>
<dbReference type="Gene3D" id="1.10.601.10">
    <property type="entry name" value="RNA Polymerase Primary Sigma Factor"/>
    <property type="match status" value="1"/>
</dbReference>
<dbReference type="PROSITE" id="PS00715">
    <property type="entry name" value="SIGMA70_1"/>
    <property type="match status" value="1"/>
</dbReference>
<dbReference type="OrthoDB" id="206108at2759"/>
<accession>A0A2H9ZSY8</accession>
<dbReference type="SUPFAM" id="SSF88946">
    <property type="entry name" value="Sigma2 domain of RNA polymerase sigma factors"/>
    <property type="match status" value="1"/>
</dbReference>
<dbReference type="Pfam" id="PF04542">
    <property type="entry name" value="Sigma70_r2"/>
    <property type="match status" value="1"/>
</dbReference>
<gene>
    <name evidence="8" type="primary">SIGD</name>
    <name evidence="8" type="ORF">AXF42_Ash020300</name>
</gene>
<proteinExistence type="inferred from homology"/>
<dbReference type="NCBIfam" id="TIGR02937">
    <property type="entry name" value="sigma70-ECF"/>
    <property type="match status" value="1"/>
</dbReference>
<sequence length="319" mass="35647">MKKNIFQLNLSSSELSFLKKEAPKVATMHASSSLSRSLASSLQTPLHNHHGQVFISSIQVVSPHNSSTSNPPGIGIAAAAATEAVSLANGAAKAARDALCLASALCQLDESELYRIHGRKHERARRRETKMRRQQCRQRKGVEQHVDGREGSEGKEFVEKCLSKAERSKCLTRAQEAEFSGCLKAEAMLEAPLVGRTRGKYHSICMQTSLDVPWMGRMRRERLLLEARECRERIILSYRRLVVSIACAFQGKGLSLQDLIQEGSIGLLRGACRFDHTKGNKMSTYVYWWIKQAIIKALAKNSNIVKLPVCKHKLSRRHT</sequence>
<keyword evidence="2" id="KW-0805">Transcription regulation</keyword>
<keyword evidence="3" id="KW-0731">Sigma factor</keyword>
<dbReference type="GO" id="GO:0016987">
    <property type="term" value="F:sigma factor activity"/>
    <property type="evidence" value="ECO:0007669"/>
    <property type="project" value="UniProtKB-KW"/>
</dbReference>
<dbReference type="GO" id="GO:0006352">
    <property type="term" value="P:DNA-templated transcription initiation"/>
    <property type="evidence" value="ECO:0007669"/>
    <property type="project" value="InterPro"/>
</dbReference>
<feature type="compositionally biased region" description="Basic residues" evidence="6">
    <location>
        <begin position="123"/>
        <end position="139"/>
    </location>
</feature>
<feature type="compositionally biased region" description="Basic and acidic residues" evidence="6">
    <location>
        <begin position="140"/>
        <end position="151"/>
    </location>
</feature>
<name>A0A2H9ZSY8_9ASPA</name>
<feature type="region of interest" description="Disordered" evidence="6">
    <location>
        <begin position="123"/>
        <end position="151"/>
    </location>
</feature>
<keyword evidence="4" id="KW-0238">DNA-binding</keyword>
<feature type="domain" description="RNA polymerase sigma-70" evidence="7">
    <location>
        <begin position="258"/>
        <end position="271"/>
    </location>
</feature>
<dbReference type="PANTHER" id="PTHR30603">
    <property type="entry name" value="RNA POLYMERASE SIGMA FACTOR RPO"/>
    <property type="match status" value="1"/>
</dbReference>
<evidence type="ECO:0000313" key="9">
    <source>
        <dbReference type="Proteomes" id="UP000236161"/>
    </source>
</evidence>
<dbReference type="STRING" id="1088818.A0A2H9ZSY8"/>
<dbReference type="EMBL" id="KZ454165">
    <property type="protein sequence ID" value="PKA46409.1"/>
    <property type="molecule type" value="Genomic_DNA"/>
</dbReference>
<dbReference type="GO" id="GO:0003677">
    <property type="term" value="F:DNA binding"/>
    <property type="evidence" value="ECO:0007669"/>
    <property type="project" value="UniProtKB-KW"/>
</dbReference>
<dbReference type="InterPro" id="IPR000943">
    <property type="entry name" value="RNA_pol_sigma70"/>
</dbReference>
<dbReference type="InterPro" id="IPR014284">
    <property type="entry name" value="RNA_pol_sigma-70_dom"/>
</dbReference>
<evidence type="ECO:0000256" key="4">
    <source>
        <dbReference type="ARBA" id="ARBA00023125"/>
    </source>
</evidence>
<dbReference type="PRINTS" id="PR00046">
    <property type="entry name" value="SIGMA70FCT"/>
</dbReference>
<dbReference type="AlphaFoldDB" id="A0A2H9ZSY8"/>
<organism evidence="8 9">
    <name type="scientific">Apostasia shenzhenica</name>
    <dbReference type="NCBI Taxonomy" id="1088818"/>
    <lineage>
        <taxon>Eukaryota</taxon>
        <taxon>Viridiplantae</taxon>
        <taxon>Streptophyta</taxon>
        <taxon>Embryophyta</taxon>
        <taxon>Tracheophyta</taxon>
        <taxon>Spermatophyta</taxon>
        <taxon>Magnoliopsida</taxon>
        <taxon>Liliopsida</taxon>
        <taxon>Asparagales</taxon>
        <taxon>Orchidaceae</taxon>
        <taxon>Apostasioideae</taxon>
        <taxon>Apostasia</taxon>
    </lineage>
</organism>
<protein>
    <submittedName>
        <fullName evidence="8">RNA polymerase sigma factor sigD, chloroplastic</fullName>
    </submittedName>
</protein>
<evidence type="ECO:0000256" key="1">
    <source>
        <dbReference type="ARBA" id="ARBA00007788"/>
    </source>
</evidence>
<evidence type="ECO:0000256" key="6">
    <source>
        <dbReference type="SAM" id="MobiDB-lite"/>
    </source>
</evidence>
<keyword evidence="5" id="KW-0804">Transcription</keyword>
<evidence type="ECO:0000313" key="8">
    <source>
        <dbReference type="EMBL" id="PKA46409.1"/>
    </source>
</evidence>
<evidence type="ECO:0000256" key="5">
    <source>
        <dbReference type="ARBA" id="ARBA00023163"/>
    </source>
</evidence>
<reference evidence="8 9" key="1">
    <citation type="journal article" date="2017" name="Nature">
        <title>The Apostasia genome and the evolution of orchids.</title>
        <authorList>
            <person name="Zhang G.Q."/>
            <person name="Liu K.W."/>
            <person name="Li Z."/>
            <person name="Lohaus R."/>
            <person name="Hsiao Y.Y."/>
            <person name="Niu S.C."/>
            <person name="Wang J.Y."/>
            <person name="Lin Y.C."/>
            <person name="Xu Q."/>
            <person name="Chen L.J."/>
            <person name="Yoshida K."/>
            <person name="Fujiwara S."/>
            <person name="Wang Z.W."/>
            <person name="Zhang Y.Q."/>
            <person name="Mitsuda N."/>
            <person name="Wang M."/>
            <person name="Liu G.H."/>
            <person name="Pecoraro L."/>
            <person name="Huang H.X."/>
            <person name="Xiao X.J."/>
            <person name="Lin M."/>
            <person name="Wu X.Y."/>
            <person name="Wu W.L."/>
            <person name="Chen Y.Y."/>
            <person name="Chang S.B."/>
            <person name="Sakamoto S."/>
            <person name="Ohme-Takagi M."/>
            <person name="Yagi M."/>
            <person name="Zeng S.J."/>
            <person name="Shen C.Y."/>
            <person name="Yeh C.M."/>
            <person name="Luo Y.B."/>
            <person name="Tsai W.C."/>
            <person name="Van de Peer Y."/>
            <person name="Liu Z.J."/>
        </authorList>
    </citation>
    <scope>NUCLEOTIDE SEQUENCE [LARGE SCALE GENOMIC DNA]</scope>
    <source>
        <strain evidence="9">cv. Shenzhen</strain>
        <tissue evidence="8">Stem</tissue>
    </source>
</reference>
<keyword evidence="9" id="KW-1185">Reference proteome</keyword>
<evidence type="ECO:0000256" key="2">
    <source>
        <dbReference type="ARBA" id="ARBA00023015"/>
    </source>
</evidence>
<comment type="similarity">
    <text evidence="1">Belongs to the sigma-70 factor family.</text>
</comment>
<dbReference type="InterPro" id="IPR013325">
    <property type="entry name" value="RNA_pol_sigma_r2"/>
</dbReference>
<dbReference type="InterPro" id="IPR007627">
    <property type="entry name" value="RNA_pol_sigma70_r2"/>
</dbReference>
<dbReference type="Proteomes" id="UP000236161">
    <property type="component" value="Unassembled WGS sequence"/>
</dbReference>